<dbReference type="InterPro" id="IPR002197">
    <property type="entry name" value="HTH_Fis"/>
</dbReference>
<dbReference type="Gene3D" id="3.30.450.40">
    <property type="match status" value="1"/>
</dbReference>
<dbReference type="Pfam" id="PF01590">
    <property type="entry name" value="GAF"/>
    <property type="match status" value="1"/>
</dbReference>
<dbReference type="GO" id="GO:0043565">
    <property type="term" value="F:sequence-specific DNA binding"/>
    <property type="evidence" value="ECO:0007669"/>
    <property type="project" value="InterPro"/>
</dbReference>
<dbReference type="SUPFAM" id="SSF46689">
    <property type="entry name" value="Homeodomain-like"/>
    <property type="match status" value="1"/>
</dbReference>
<name>A0A2S4MPC9_9HYPH</name>
<reference evidence="3 4" key="1">
    <citation type="submission" date="2018-01" db="EMBL/GenBank/DDBJ databases">
        <title>Genomic Encyclopedia of Type Strains, Phase III (KMG-III): the genomes of soil and plant-associated and newly described type strains.</title>
        <authorList>
            <person name="Whitman W."/>
        </authorList>
    </citation>
    <scope>NUCLEOTIDE SEQUENCE [LARGE SCALE GENOMIC DNA]</scope>
    <source>
        <strain evidence="3 4">1131</strain>
    </source>
</reference>
<proteinExistence type="predicted"/>
<comment type="caution">
    <text evidence="3">The sequence shown here is derived from an EMBL/GenBank/DDBJ whole genome shotgun (WGS) entry which is preliminary data.</text>
</comment>
<organism evidence="3 4">
    <name type="scientific">Bosea psychrotolerans</name>
    <dbReference type="NCBI Taxonomy" id="1871628"/>
    <lineage>
        <taxon>Bacteria</taxon>
        <taxon>Pseudomonadati</taxon>
        <taxon>Pseudomonadota</taxon>
        <taxon>Alphaproteobacteria</taxon>
        <taxon>Hyphomicrobiales</taxon>
        <taxon>Boseaceae</taxon>
        <taxon>Bosea</taxon>
    </lineage>
</organism>
<evidence type="ECO:0000313" key="3">
    <source>
        <dbReference type="EMBL" id="POR56596.1"/>
    </source>
</evidence>
<evidence type="ECO:0000259" key="1">
    <source>
        <dbReference type="Pfam" id="PF01590"/>
    </source>
</evidence>
<evidence type="ECO:0000259" key="2">
    <source>
        <dbReference type="Pfam" id="PF02954"/>
    </source>
</evidence>
<dbReference type="InterPro" id="IPR003018">
    <property type="entry name" value="GAF"/>
</dbReference>
<dbReference type="PRINTS" id="PR01590">
    <property type="entry name" value="HTHFIS"/>
</dbReference>
<accession>A0A2S4MPC9</accession>
<dbReference type="InterPro" id="IPR029016">
    <property type="entry name" value="GAF-like_dom_sf"/>
</dbReference>
<evidence type="ECO:0000313" key="4">
    <source>
        <dbReference type="Proteomes" id="UP000236919"/>
    </source>
</evidence>
<feature type="domain" description="DNA binding HTH" evidence="2">
    <location>
        <begin position="284"/>
        <end position="320"/>
    </location>
</feature>
<gene>
    <name evidence="3" type="ORF">CYD53_101116</name>
</gene>
<protein>
    <submittedName>
        <fullName evidence="3">GAF domain-containing protein</fullName>
    </submittedName>
</protein>
<dbReference type="Gene3D" id="1.10.10.60">
    <property type="entry name" value="Homeodomain-like"/>
    <property type="match status" value="1"/>
</dbReference>
<feature type="domain" description="GAF" evidence="1">
    <location>
        <begin position="70"/>
        <end position="203"/>
    </location>
</feature>
<dbReference type="SUPFAM" id="SSF55781">
    <property type="entry name" value="GAF domain-like"/>
    <property type="match status" value="1"/>
</dbReference>
<dbReference type="EMBL" id="PQFZ01000001">
    <property type="protein sequence ID" value="POR56596.1"/>
    <property type="molecule type" value="Genomic_DNA"/>
</dbReference>
<dbReference type="Pfam" id="PF02954">
    <property type="entry name" value="HTH_8"/>
    <property type="match status" value="1"/>
</dbReference>
<keyword evidence="4" id="KW-1185">Reference proteome</keyword>
<dbReference type="Proteomes" id="UP000236919">
    <property type="component" value="Unassembled WGS sequence"/>
</dbReference>
<dbReference type="AlphaFoldDB" id="A0A2S4MPC9"/>
<sequence>MSGMAETGRAHHANRIYSTLSNAAAVGQSAVAASWSRSVVKYGLDPEHTRPPWRLGQAEFDAAFERLDPLIRLAQTSLDRLFQSVDDAGCCVLLTDREGIPLDRRGAAGDDLDFRNLGLWTGMVWSEASEGTNGVGTCVVEGRPLTIHRDQHFLTRNIGLSCTVAPIWDARGRLIATLDVSTCRADLTPAMLKLVASATVEAAHRIEAHHFRMAFPKARIVVAQDGAGGGGGLLAVDKGDLVIGASRAARLAYGLTDERLAQPFPAEDLLMGHEAKPGEELSVAERGVVQRALARANGNVSAAARALGVSRATMHRKLARLGLERAR</sequence>
<dbReference type="InterPro" id="IPR009057">
    <property type="entry name" value="Homeodomain-like_sf"/>
</dbReference>